<dbReference type="EMBL" id="WKKI01000038">
    <property type="protein sequence ID" value="MRX73558.1"/>
    <property type="molecule type" value="Genomic_DNA"/>
</dbReference>
<name>A0A7X2J2V1_9BACI</name>
<sequence>MPAAVGTGKIDRVLTSGITSVGDVFIISPKQVQKTAFGSGALVTGDFGRMTNITSKTHYQSSSASSQSISFNA</sequence>
<evidence type="ECO:0000256" key="1">
    <source>
        <dbReference type="ARBA" id="ARBA00008103"/>
    </source>
</evidence>
<dbReference type="PANTHER" id="PTHR37808:SF1">
    <property type="entry name" value="SPORE GERMINATION PROTEIN-LIKE PROTEIN YDZR"/>
    <property type="match status" value="1"/>
</dbReference>
<dbReference type="PANTHER" id="PTHR37808">
    <property type="entry name" value="SPORE GERMINATION PROTEIN-LIKE PROTEIN YDZR-RELATED"/>
    <property type="match status" value="1"/>
</dbReference>
<gene>
    <name evidence="2" type="ORF">GJU40_15545</name>
</gene>
<proteinExistence type="inferred from homology"/>
<evidence type="ECO:0008006" key="4">
    <source>
        <dbReference type="Google" id="ProtNLM"/>
    </source>
</evidence>
<dbReference type="Proteomes" id="UP000448867">
    <property type="component" value="Unassembled WGS sequence"/>
</dbReference>
<evidence type="ECO:0000313" key="3">
    <source>
        <dbReference type="Proteomes" id="UP000448867"/>
    </source>
</evidence>
<protein>
    <recommendedName>
        <fullName evidence="4">Spore germination protein</fullName>
    </recommendedName>
</protein>
<organism evidence="2 3">
    <name type="scientific">Metabacillus lacus</name>
    <dbReference type="NCBI Taxonomy" id="1983721"/>
    <lineage>
        <taxon>Bacteria</taxon>
        <taxon>Bacillati</taxon>
        <taxon>Bacillota</taxon>
        <taxon>Bacilli</taxon>
        <taxon>Bacillales</taxon>
        <taxon>Bacillaceae</taxon>
        <taxon>Metabacillus</taxon>
    </lineage>
</organism>
<dbReference type="OrthoDB" id="2382149at2"/>
<dbReference type="Pfam" id="PF10676">
    <property type="entry name" value="gerPA"/>
    <property type="match status" value="1"/>
</dbReference>
<keyword evidence="3" id="KW-1185">Reference proteome</keyword>
<accession>A0A7X2J2V1</accession>
<evidence type="ECO:0000313" key="2">
    <source>
        <dbReference type="EMBL" id="MRX73558.1"/>
    </source>
</evidence>
<dbReference type="RefSeq" id="WP_154309021.1">
    <property type="nucleotide sequence ID" value="NZ_WKKI01000038.1"/>
</dbReference>
<reference evidence="2 3" key="1">
    <citation type="submission" date="2019-11" db="EMBL/GenBank/DDBJ databases">
        <title>Bacillus lacus genome.</title>
        <authorList>
            <person name="Allen C.J."/>
            <person name="Newman J.D."/>
        </authorList>
    </citation>
    <scope>NUCLEOTIDE SEQUENCE [LARGE SCALE GENOMIC DNA]</scope>
    <source>
        <strain evidence="2 3">KCTC 33946</strain>
    </source>
</reference>
<dbReference type="AlphaFoldDB" id="A0A7X2J2V1"/>
<comment type="similarity">
    <text evidence="1">Belongs to the GerPA/GerPF family.</text>
</comment>
<dbReference type="InterPro" id="IPR019618">
    <property type="entry name" value="Spore_germination_GerPA"/>
</dbReference>
<comment type="caution">
    <text evidence="2">The sequence shown here is derived from an EMBL/GenBank/DDBJ whole genome shotgun (WGS) entry which is preliminary data.</text>
</comment>